<organism evidence="1 2">
    <name type="scientific">Streptomyces seoulensis</name>
    <dbReference type="NCBI Taxonomy" id="73044"/>
    <lineage>
        <taxon>Bacteria</taxon>
        <taxon>Bacillati</taxon>
        <taxon>Actinomycetota</taxon>
        <taxon>Actinomycetes</taxon>
        <taxon>Kitasatosporales</taxon>
        <taxon>Streptomycetaceae</taxon>
        <taxon>Streptomyces</taxon>
    </lineage>
</organism>
<dbReference type="Proteomes" id="UP000292547">
    <property type="component" value="Chromosome"/>
</dbReference>
<evidence type="ECO:0000313" key="2">
    <source>
        <dbReference type="Proteomes" id="UP000292547"/>
    </source>
</evidence>
<name>A0A4P6U0B3_STRSO</name>
<dbReference type="GeneID" id="300102286"/>
<gene>
    <name evidence="1" type="ORF">D0Z67_25590</name>
</gene>
<protein>
    <submittedName>
        <fullName evidence="1">Uncharacterized protein</fullName>
    </submittedName>
</protein>
<keyword evidence="2" id="KW-1185">Reference proteome</keyword>
<reference evidence="1 2" key="1">
    <citation type="submission" date="2018-08" db="EMBL/GenBank/DDBJ databases">
        <title>The complete genome sequence of Streptomyces seoulensis, a pioneer strain for nickel superoxide dismutase discovery.</title>
        <authorList>
            <person name="Shin J."/>
            <person name="Lee J.-S."/>
            <person name="Lee E.-J."/>
            <person name="Youn H.-D."/>
        </authorList>
    </citation>
    <scope>NUCLEOTIDE SEQUENCE [LARGE SCALE GENOMIC DNA]</scope>
    <source>
        <strain evidence="1 2">KCTC 9819</strain>
    </source>
</reference>
<evidence type="ECO:0000313" key="1">
    <source>
        <dbReference type="EMBL" id="QBJ93319.1"/>
    </source>
</evidence>
<dbReference type="KEGG" id="sseo:D0Z67_25590"/>
<dbReference type="AlphaFoldDB" id="A0A4P6U0B3"/>
<accession>A0A4P6U0B3</accession>
<proteinExistence type="predicted"/>
<dbReference type="RefSeq" id="WP_131589712.1">
    <property type="nucleotide sequence ID" value="NZ_CP032229.1"/>
</dbReference>
<sequence>MPQLAPALAVVAEPITPTTVIAVTAAAALPSPLGSTFLENTERPSPVGSCEGMKSARKLAAFTGGVSVFAPL</sequence>
<dbReference type="EMBL" id="CP032229">
    <property type="protein sequence ID" value="QBJ93319.1"/>
    <property type="molecule type" value="Genomic_DNA"/>
</dbReference>